<evidence type="ECO:0000313" key="1">
    <source>
        <dbReference type="EMBL" id="SDC58191.1"/>
    </source>
</evidence>
<dbReference type="Gene3D" id="2.60.120.560">
    <property type="entry name" value="Exo-inulinase, domain 1"/>
    <property type="match status" value="1"/>
</dbReference>
<dbReference type="EMBL" id="FMZO01000003">
    <property type="protein sequence ID" value="SDC58191.1"/>
    <property type="molecule type" value="Genomic_DNA"/>
</dbReference>
<evidence type="ECO:0000313" key="2">
    <source>
        <dbReference type="Proteomes" id="UP000198757"/>
    </source>
</evidence>
<organism evidence="1 2">
    <name type="scientific">Niabella drilacis (strain DSM 25811 / CCM 8410 / CCUG 62505 / LMG 26954 / E90)</name>
    <dbReference type="NCBI Taxonomy" id="1285928"/>
    <lineage>
        <taxon>Bacteria</taxon>
        <taxon>Pseudomonadati</taxon>
        <taxon>Bacteroidota</taxon>
        <taxon>Chitinophagia</taxon>
        <taxon>Chitinophagales</taxon>
        <taxon>Chitinophagaceae</taxon>
        <taxon>Niabella</taxon>
    </lineage>
</organism>
<name>A0A1G6MRV6_NIADE</name>
<reference evidence="2" key="1">
    <citation type="submission" date="2016-10" db="EMBL/GenBank/DDBJ databases">
        <authorList>
            <person name="Varghese N."/>
            <person name="Submissions S."/>
        </authorList>
    </citation>
    <scope>NUCLEOTIDE SEQUENCE [LARGE SCALE GENOMIC DNA]</scope>
    <source>
        <strain evidence="2">DSM 25811 / CCM 8410 / LMG 26954 / E90</strain>
    </source>
</reference>
<dbReference type="RefSeq" id="WP_090389209.1">
    <property type="nucleotide sequence ID" value="NZ_FMZO01000003.1"/>
</dbReference>
<dbReference type="Proteomes" id="UP000198757">
    <property type="component" value="Unassembled WGS sequence"/>
</dbReference>
<proteinExistence type="predicted"/>
<dbReference type="STRING" id="1285928.SAMN04487894_10312"/>
<gene>
    <name evidence="1" type="ORF">SAMN04487894_10312</name>
</gene>
<accession>A0A1G6MRV6</accession>
<dbReference type="OrthoDB" id="118532at2"/>
<sequence length="230" mass="26626">MKKYTVTALFILFAFTLFGQNVTFKKQEFELNKVKASVVKLKGQEVLKVERDLEAFPFDKNKMASTVDEPTYARLKGVNLENGIIEVKVLSRLLKSAPDFARGFIGIAFRANDSNTSFQSIYIRPTNGRANNQFRRNHTVQYFSYPDYKFDRLRKEFPEMFETYADIGLDEWITLRLEINDRKTYLYINGQKNPSFIVDEMKGGNKSGSVALWVDIGTEGYFKDLKITKQ</sequence>
<keyword evidence="2" id="KW-1185">Reference proteome</keyword>
<dbReference type="AlphaFoldDB" id="A0A1G6MRV6"/>
<protein>
    <recommendedName>
        <fullName evidence="3">3-keto-disaccharide hydrolase domain-containing protein</fullName>
    </recommendedName>
</protein>
<evidence type="ECO:0008006" key="3">
    <source>
        <dbReference type="Google" id="ProtNLM"/>
    </source>
</evidence>